<evidence type="ECO:0000256" key="12">
    <source>
        <dbReference type="PROSITE-ProRule" id="PRU00277"/>
    </source>
</evidence>
<evidence type="ECO:0000256" key="5">
    <source>
        <dbReference type="ARBA" id="ARBA00022618"/>
    </source>
</evidence>
<evidence type="ECO:0000256" key="1">
    <source>
        <dbReference type="ARBA" id="ARBA00000971"/>
    </source>
</evidence>
<dbReference type="EMBL" id="JAERWK010000010">
    <property type="protein sequence ID" value="MBM9467150.1"/>
    <property type="molecule type" value="Genomic_DNA"/>
</dbReference>
<evidence type="ECO:0000256" key="2">
    <source>
        <dbReference type="ARBA" id="ARBA00005464"/>
    </source>
</evidence>
<dbReference type="PANTHER" id="PTHR30560:SF3">
    <property type="entry name" value="TRIGGER FACTOR-LIKE PROTEIN TIG, CHLOROPLASTIC"/>
    <property type="match status" value="1"/>
</dbReference>
<feature type="domain" description="PPIase FKBP-type" evidence="14">
    <location>
        <begin position="162"/>
        <end position="210"/>
    </location>
</feature>
<reference evidence="15" key="1">
    <citation type="submission" date="2021-01" db="EMBL/GenBank/DDBJ databases">
        <title>YIM 132084 draft genome.</title>
        <authorList>
            <person name="An D."/>
        </authorList>
    </citation>
    <scope>NUCLEOTIDE SEQUENCE</scope>
    <source>
        <strain evidence="15">YIM 132084</strain>
    </source>
</reference>
<dbReference type="InterPro" id="IPR037041">
    <property type="entry name" value="Trigger_fac_C_sf"/>
</dbReference>
<comment type="catalytic activity">
    <reaction evidence="1 11 12">
        <text>[protein]-peptidylproline (omega=180) = [protein]-peptidylproline (omega=0)</text>
        <dbReference type="Rhea" id="RHEA:16237"/>
        <dbReference type="Rhea" id="RHEA-COMP:10747"/>
        <dbReference type="Rhea" id="RHEA-COMP:10748"/>
        <dbReference type="ChEBI" id="CHEBI:83833"/>
        <dbReference type="ChEBI" id="CHEBI:83834"/>
        <dbReference type="EC" id="5.2.1.8"/>
    </reaction>
</comment>
<dbReference type="AlphaFoldDB" id="A0A938YG15"/>
<dbReference type="InterPro" id="IPR027304">
    <property type="entry name" value="Trigger_fact/SurA_dom_sf"/>
</dbReference>
<comment type="caution">
    <text evidence="15">The sequence shown here is derived from an EMBL/GenBank/DDBJ whole genome shotgun (WGS) entry which is preliminary data.</text>
</comment>
<dbReference type="GO" id="GO:0043335">
    <property type="term" value="P:protein unfolding"/>
    <property type="evidence" value="ECO:0007669"/>
    <property type="project" value="TreeGrafter"/>
</dbReference>
<keyword evidence="9 11" id="KW-0131">Cell cycle</keyword>
<dbReference type="SUPFAM" id="SSF109998">
    <property type="entry name" value="Triger factor/SurA peptide-binding domain-like"/>
    <property type="match status" value="1"/>
</dbReference>
<dbReference type="GO" id="GO:0051083">
    <property type="term" value="P:'de novo' cotranslational protein folding"/>
    <property type="evidence" value="ECO:0007669"/>
    <property type="project" value="TreeGrafter"/>
</dbReference>
<dbReference type="GO" id="GO:0043022">
    <property type="term" value="F:ribosome binding"/>
    <property type="evidence" value="ECO:0007669"/>
    <property type="project" value="TreeGrafter"/>
</dbReference>
<proteinExistence type="inferred from homology"/>
<accession>A0A938YG15</accession>
<evidence type="ECO:0000256" key="9">
    <source>
        <dbReference type="ARBA" id="ARBA00023306"/>
    </source>
</evidence>
<dbReference type="InterPro" id="IPR036611">
    <property type="entry name" value="Trigger_fac_ribosome-bd_sf"/>
</dbReference>
<evidence type="ECO:0000256" key="4">
    <source>
        <dbReference type="ARBA" id="ARBA00016902"/>
    </source>
</evidence>
<dbReference type="HAMAP" id="MF_00303">
    <property type="entry name" value="Trigger_factor_Tig"/>
    <property type="match status" value="1"/>
</dbReference>
<dbReference type="Gene3D" id="3.10.50.40">
    <property type="match status" value="1"/>
</dbReference>
<evidence type="ECO:0000256" key="8">
    <source>
        <dbReference type="ARBA" id="ARBA00023235"/>
    </source>
</evidence>
<dbReference type="Pfam" id="PF05698">
    <property type="entry name" value="Trigger_C"/>
    <property type="match status" value="1"/>
</dbReference>
<evidence type="ECO:0000256" key="11">
    <source>
        <dbReference type="HAMAP-Rule" id="MF_00303"/>
    </source>
</evidence>
<sequence>MKSTVEHLNPTRVKLTVEVPFDELKPQFDKAYKALAGQVRVPGFRPGKVPARILDARLGRGAVLSEVVNDAVPVKYGQAVSESELAVLGQPEIEVTRVDDNESIEFTAEVDIRPQFEVPDASTVSVTVDDLEITDADVQEQIDALRERFATTTAVDRAAADGDLVTIDLRAAVGDRELTDAATDGLSYRVGTGDLVDGLDDTLVGMSAGDLATFRTNLVAGEFAGQEADVTVTVTAVQERVLPEVDDEFAQLASEFDTVDELRTDLVEKITRVKNLERGAQARDKVLEALLAAVDIPAPAGVVKAEVEVREHDAVHAFDHNEEAFAAYLEGEGKTRQEFDAEVRESSEQAVRTQLLLDAMAEQAQLGVSQEEFTQRLLFNAQRIGVPPEQYFQRLQETGQIAAVFSDVRRGKALAAAVEQATVTDASGNTLNVPELFGVEEVAEDESDGPDVIDVATVSADDDAADDAADDAVDEADAAAIEAVDAEAADPDAADSDAYADSPDGDTLAADTQDAQPTKD</sequence>
<feature type="compositionally biased region" description="Low complexity" evidence="13">
    <location>
        <begin position="496"/>
        <end position="506"/>
    </location>
</feature>
<dbReference type="PANTHER" id="PTHR30560">
    <property type="entry name" value="TRIGGER FACTOR CHAPERONE AND PEPTIDYL-PROLYL CIS/TRANS ISOMERASE"/>
    <property type="match status" value="1"/>
</dbReference>
<gene>
    <name evidence="11" type="primary">tig</name>
    <name evidence="15" type="ORF">JL106_07615</name>
</gene>
<dbReference type="InterPro" id="IPR005215">
    <property type="entry name" value="Trig_fac"/>
</dbReference>
<dbReference type="InterPro" id="IPR001179">
    <property type="entry name" value="PPIase_FKBP_dom"/>
</dbReference>
<comment type="subcellular location">
    <subcellularLocation>
        <location evidence="11">Cytoplasm</location>
    </subcellularLocation>
    <text evidence="11">About half TF is bound to the ribosome near the polypeptide exit tunnel while the other half is free in the cytoplasm.</text>
</comment>
<dbReference type="GO" id="GO:0044183">
    <property type="term" value="F:protein folding chaperone"/>
    <property type="evidence" value="ECO:0007669"/>
    <property type="project" value="TreeGrafter"/>
</dbReference>
<keyword evidence="7 11" id="KW-0143">Chaperone</keyword>
<dbReference type="RefSeq" id="WP_205260113.1">
    <property type="nucleotide sequence ID" value="NZ_JAERWK010000010.1"/>
</dbReference>
<comment type="function">
    <text evidence="11">Involved in protein export. Acts as a chaperone by maintaining the newly synthesized protein in an open conformation. Functions as a peptidyl-prolyl cis-trans isomerase.</text>
</comment>
<dbReference type="NCBIfam" id="TIGR00115">
    <property type="entry name" value="tig"/>
    <property type="match status" value="1"/>
</dbReference>
<dbReference type="GO" id="GO:0003755">
    <property type="term" value="F:peptidyl-prolyl cis-trans isomerase activity"/>
    <property type="evidence" value="ECO:0007669"/>
    <property type="project" value="UniProtKB-UniRule"/>
</dbReference>
<dbReference type="Gene3D" id="3.30.70.1050">
    <property type="entry name" value="Trigger factor ribosome-binding domain"/>
    <property type="match status" value="1"/>
</dbReference>
<evidence type="ECO:0000256" key="6">
    <source>
        <dbReference type="ARBA" id="ARBA00023110"/>
    </source>
</evidence>
<evidence type="ECO:0000256" key="13">
    <source>
        <dbReference type="SAM" id="MobiDB-lite"/>
    </source>
</evidence>
<protein>
    <recommendedName>
        <fullName evidence="4 11">Trigger factor</fullName>
        <shortName evidence="11">TF</shortName>
        <ecNumber evidence="3 11">5.2.1.8</ecNumber>
    </recommendedName>
    <alternativeName>
        <fullName evidence="10 11">PPIase</fullName>
    </alternativeName>
</protein>
<comment type="domain">
    <text evidence="11">Consists of 3 domains; the N-terminus binds the ribosome, the middle domain has PPIase activity, while the C-terminus has intrinsic chaperone activity on its own.</text>
</comment>
<dbReference type="GO" id="GO:0005737">
    <property type="term" value="C:cytoplasm"/>
    <property type="evidence" value="ECO:0007669"/>
    <property type="project" value="UniProtKB-SubCell"/>
</dbReference>
<dbReference type="SUPFAM" id="SSF102735">
    <property type="entry name" value="Trigger factor ribosome-binding domain"/>
    <property type="match status" value="1"/>
</dbReference>
<keyword evidence="11" id="KW-0963">Cytoplasm</keyword>
<dbReference type="InterPro" id="IPR008880">
    <property type="entry name" value="Trigger_fac_C"/>
</dbReference>
<name>A0A938YG15_9ACTN</name>
<organism evidence="15 16">
    <name type="scientific">Nakamurella leprariae</name>
    <dbReference type="NCBI Taxonomy" id="2803911"/>
    <lineage>
        <taxon>Bacteria</taxon>
        <taxon>Bacillati</taxon>
        <taxon>Actinomycetota</taxon>
        <taxon>Actinomycetes</taxon>
        <taxon>Nakamurellales</taxon>
        <taxon>Nakamurellaceae</taxon>
        <taxon>Nakamurella</taxon>
    </lineage>
</organism>
<dbReference type="GO" id="GO:0015031">
    <property type="term" value="P:protein transport"/>
    <property type="evidence" value="ECO:0007669"/>
    <property type="project" value="UniProtKB-UniRule"/>
</dbReference>
<evidence type="ECO:0000256" key="7">
    <source>
        <dbReference type="ARBA" id="ARBA00023186"/>
    </source>
</evidence>
<keyword evidence="8 11" id="KW-0413">Isomerase</keyword>
<dbReference type="Gene3D" id="1.10.3120.10">
    <property type="entry name" value="Trigger factor, C-terminal domain"/>
    <property type="match status" value="1"/>
</dbReference>
<evidence type="ECO:0000256" key="3">
    <source>
        <dbReference type="ARBA" id="ARBA00013194"/>
    </source>
</evidence>
<dbReference type="GO" id="GO:0051301">
    <property type="term" value="P:cell division"/>
    <property type="evidence" value="ECO:0007669"/>
    <property type="project" value="UniProtKB-KW"/>
</dbReference>
<keyword evidence="5 11" id="KW-0132">Cell division</keyword>
<dbReference type="Pfam" id="PF05697">
    <property type="entry name" value="Trigger_N"/>
    <property type="match status" value="1"/>
</dbReference>
<evidence type="ECO:0000256" key="10">
    <source>
        <dbReference type="ARBA" id="ARBA00029986"/>
    </source>
</evidence>
<keyword evidence="16" id="KW-1185">Reference proteome</keyword>
<evidence type="ECO:0000259" key="14">
    <source>
        <dbReference type="PROSITE" id="PS50059"/>
    </source>
</evidence>
<keyword evidence="6 11" id="KW-0697">Rotamase</keyword>
<dbReference type="InterPro" id="IPR046357">
    <property type="entry name" value="PPIase_dom_sf"/>
</dbReference>
<dbReference type="InterPro" id="IPR008881">
    <property type="entry name" value="Trigger_fac_ribosome-bd_bac"/>
</dbReference>
<evidence type="ECO:0000313" key="15">
    <source>
        <dbReference type="EMBL" id="MBM9467150.1"/>
    </source>
</evidence>
<dbReference type="Proteomes" id="UP000663792">
    <property type="component" value="Unassembled WGS sequence"/>
</dbReference>
<dbReference type="PROSITE" id="PS50059">
    <property type="entry name" value="FKBP_PPIASE"/>
    <property type="match status" value="1"/>
</dbReference>
<dbReference type="EC" id="5.2.1.8" evidence="3 11"/>
<comment type="similarity">
    <text evidence="2 11">Belongs to the FKBP-type PPIase family. Tig subfamily.</text>
</comment>
<feature type="compositionally biased region" description="Acidic residues" evidence="13">
    <location>
        <begin position="484"/>
        <end position="495"/>
    </location>
</feature>
<dbReference type="SUPFAM" id="SSF54534">
    <property type="entry name" value="FKBP-like"/>
    <property type="match status" value="1"/>
</dbReference>
<evidence type="ECO:0000313" key="16">
    <source>
        <dbReference type="Proteomes" id="UP000663792"/>
    </source>
</evidence>
<feature type="region of interest" description="Disordered" evidence="13">
    <location>
        <begin position="481"/>
        <end position="520"/>
    </location>
</feature>